<dbReference type="EMBL" id="CM042887">
    <property type="protein sequence ID" value="KAI4331619.1"/>
    <property type="molecule type" value="Genomic_DNA"/>
</dbReference>
<reference evidence="2" key="1">
    <citation type="journal article" date="2023" name="Front. Plant Sci.">
        <title>Chromosomal-level genome assembly of Melastoma candidum provides insights into trichome evolution.</title>
        <authorList>
            <person name="Zhong Y."/>
            <person name="Wu W."/>
            <person name="Sun C."/>
            <person name="Zou P."/>
            <person name="Liu Y."/>
            <person name="Dai S."/>
            <person name="Zhou R."/>
        </authorList>
    </citation>
    <scope>NUCLEOTIDE SEQUENCE [LARGE SCALE GENOMIC DNA]</scope>
</reference>
<keyword evidence="2" id="KW-1185">Reference proteome</keyword>
<name>A0ACB9N511_9MYRT</name>
<dbReference type="Proteomes" id="UP001057402">
    <property type="component" value="Chromosome 8"/>
</dbReference>
<proteinExistence type="predicted"/>
<protein>
    <submittedName>
        <fullName evidence="1">Uncharacterized protein</fullName>
    </submittedName>
</protein>
<organism evidence="1 2">
    <name type="scientific">Melastoma candidum</name>
    <dbReference type="NCBI Taxonomy" id="119954"/>
    <lineage>
        <taxon>Eukaryota</taxon>
        <taxon>Viridiplantae</taxon>
        <taxon>Streptophyta</taxon>
        <taxon>Embryophyta</taxon>
        <taxon>Tracheophyta</taxon>
        <taxon>Spermatophyta</taxon>
        <taxon>Magnoliopsida</taxon>
        <taxon>eudicotyledons</taxon>
        <taxon>Gunneridae</taxon>
        <taxon>Pentapetalae</taxon>
        <taxon>rosids</taxon>
        <taxon>malvids</taxon>
        <taxon>Myrtales</taxon>
        <taxon>Melastomataceae</taxon>
        <taxon>Melastomatoideae</taxon>
        <taxon>Melastomateae</taxon>
        <taxon>Melastoma</taxon>
    </lineage>
</organism>
<evidence type="ECO:0000313" key="1">
    <source>
        <dbReference type="EMBL" id="KAI4331619.1"/>
    </source>
</evidence>
<accession>A0ACB9N511</accession>
<gene>
    <name evidence="1" type="ORF">MLD38_029793</name>
</gene>
<sequence length="724" mass="81405">MGDSASGRSPATDNENYLQPFFVLHKAKPQVSEAKPARRRKVDSSLGSPKRQRGNHGGGEEEKEKEINREEMRMEAFKLVWSEIEGNAKGVMEEVHRESYQAINSWVQESFNTIRSRVEFGSAETSRPFPSAVNPISKRLFTALISTRNIEMFDEQETFKNLTMHLKSSGCYVANLSSMDFTAHSGISSVLKNFLKQFITTSFEVVDLSILATWYKDQGKSGAPMVLVINDLERCHGSVLSEFILMLSDWVMKIPVMLIVGLATTVDIPRSILHSEALQHLQPCKFNLGTLGERMDAMSYGIFLKHDLGFSVSHKVASFMRDYFSSHGGTLSCFVRALKIACVQHFSTESRSIMLRVLAEENKQGKKHDPLPELVDAFCLNTLLSGRNESTKDAKKELVSGLTEVKRFHGQWRTVVLCLCDAGKYSKVHLLDLLCEALDPEIVQSSEPDPSKQSTLDIGGYNQKFSTKAKGFISQVIAKIRDLPGPTLHELLKKWEVHFGGMDEILEKLRILQHMLGDKNVARSKENAMDILKKRPSRSISSSEKVSESVNENAASFLKYLIQNYLRPIECTPFHEVVCFKDVQKLQAALMGVSRRQIQVDLIDSTEILGCTCCLRSSGALAPSMHDTAIMYNSSQEQGDLINVHDWYNCFKLILLQPIDEGTPKRKRSSKSKKAETSFKAGKLPEVAIQARFCRAVTELQITGLLRMQSKRRPDYIQRVAFGL</sequence>
<evidence type="ECO:0000313" key="2">
    <source>
        <dbReference type="Proteomes" id="UP001057402"/>
    </source>
</evidence>
<comment type="caution">
    <text evidence="1">The sequence shown here is derived from an EMBL/GenBank/DDBJ whole genome shotgun (WGS) entry which is preliminary data.</text>
</comment>